<dbReference type="CDD" id="cd02440">
    <property type="entry name" value="AdoMet_MTases"/>
    <property type="match status" value="1"/>
</dbReference>
<keyword evidence="2" id="KW-1185">Reference proteome</keyword>
<name>A0A554VQF6_9FLAO</name>
<keyword evidence="1" id="KW-0489">Methyltransferase</keyword>
<dbReference type="PANTHER" id="PTHR43861">
    <property type="entry name" value="TRANS-ACONITATE 2-METHYLTRANSFERASE-RELATED"/>
    <property type="match status" value="1"/>
</dbReference>
<dbReference type="GO" id="GO:0008168">
    <property type="term" value="F:methyltransferase activity"/>
    <property type="evidence" value="ECO:0007669"/>
    <property type="project" value="UniProtKB-KW"/>
</dbReference>
<dbReference type="InterPro" id="IPR029063">
    <property type="entry name" value="SAM-dependent_MTases_sf"/>
</dbReference>
<evidence type="ECO:0000313" key="1">
    <source>
        <dbReference type="EMBL" id="TSE10760.1"/>
    </source>
</evidence>
<protein>
    <submittedName>
        <fullName evidence="1">Class I SAM-dependent methyltransferase</fullName>
    </submittedName>
</protein>
<evidence type="ECO:0000313" key="2">
    <source>
        <dbReference type="Proteomes" id="UP000318833"/>
    </source>
</evidence>
<dbReference type="Pfam" id="PF13489">
    <property type="entry name" value="Methyltransf_23"/>
    <property type="match status" value="1"/>
</dbReference>
<reference evidence="1 2" key="1">
    <citation type="submission" date="2019-07" db="EMBL/GenBank/DDBJ databases">
        <title>The draft genome sequence of Aquimarina algiphila M91.</title>
        <authorList>
            <person name="Meng X."/>
        </authorList>
    </citation>
    <scope>NUCLEOTIDE SEQUENCE [LARGE SCALE GENOMIC DNA]</scope>
    <source>
        <strain evidence="1 2">M91</strain>
    </source>
</reference>
<dbReference type="AlphaFoldDB" id="A0A554VQF6"/>
<comment type="caution">
    <text evidence="1">The sequence shown here is derived from an EMBL/GenBank/DDBJ whole genome shotgun (WGS) entry which is preliminary data.</text>
</comment>
<gene>
    <name evidence="1" type="ORF">FOF46_03970</name>
</gene>
<dbReference type="OrthoDB" id="8773442at2"/>
<dbReference type="Gene3D" id="3.40.50.150">
    <property type="entry name" value="Vaccinia Virus protein VP39"/>
    <property type="match status" value="1"/>
</dbReference>
<accession>A0A554VQF6</accession>
<keyword evidence="1" id="KW-0808">Transferase</keyword>
<proteinExistence type="predicted"/>
<dbReference type="Proteomes" id="UP000318833">
    <property type="component" value="Unassembled WGS sequence"/>
</dbReference>
<dbReference type="SUPFAM" id="SSF53335">
    <property type="entry name" value="S-adenosyl-L-methionine-dependent methyltransferases"/>
    <property type="match status" value="1"/>
</dbReference>
<dbReference type="GO" id="GO:0032259">
    <property type="term" value="P:methylation"/>
    <property type="evidence" value="ECO:0007669"/>
    <property type="project" value="UniProtKB-KW"/>
</dbReference>
<dbReference type="EMBL" id="VLNR01000005">
    <property type="protein sequence ID" value="TSE10760.1"/>
    <property type="molecule type" value="Genomic_DNA"/>
</dbReference>
<sequence>MIKYLPDTAKKIIDIGCGNGAFAIALKEKTGAEIWGIEYMDDEAQIANERLDKVFSGKCEDYLDELPDKYFDVIYFNGVLEHLVDPYMVLDKVKHKLTPGGVVISSIPNVRYYNTFLKVLFKKDWKYEGHGVMDKTHLRFFTGKSIKRMYEELGFEVKEHEGINGSKSIRPYLYNIPLFFAHMDIRYPQYATVATYKN</sequence>
<organism evidence="1 2">
    <name type="scientific">Aquimarina algiphila</name>
    <dbReference type="NCBI Taxonomy" id="2047982"/>
    <lineage>
        <taxon>Bacteria</taxon>
        <taxon>Pseudomonadati</taxon>
        <taxon>Bacteroidota</taxon>
        <taxon>Flavobacteriia</taxon>
        <taxon>Flavobacteriales</taxon>
        <taxon>Flavobacteriaceae</taxon>
        <taxon>Aquimarina</taxon>
    </lineage>
</organism>